<dbReference type="Proteomes" id="UP001164718">
    <property type="component" value="Chromosome"/>
</dbReference>
<evidence type="ECO:0000259" key="2">
    <source>
        <dbReference type="PROSITE" id="PS51677"/>
    </source>
</evidence>
<dbReference type="EMBL" id="CP106878">
    <property type="protein sequence ID" value="WAA11356.1"/>
    <property type="molecule type" value="Genomic_DNA"/>
</dbReference>
<evidence type="ECO:0000313" key="3">
    <source>
        <dbReference type="EMBL" id="WAA11356.1"/>
    </source>
</evidence>
<dbReference type="PANTHER" id="PTHR10587:SF128">
    <property type="entry name" value="POLYSACCHARIDE DEACETYLASE PDAB-RELATED"/>
    <property type="match status" value="1"/>
</dbReference>
<feature type="transmembrane region" description="Helical" evidence="1">
    <location>
        <begin position="12"/>
        <end position="30"/>
    </location>
</feature>
<gene>
    <name evidence="3" type="ORF">OE104_12655</name>
</gene>
<keyword evidence="1" id="KW-0472">Membrane</keyword>
<reference evidence="3" key="1">
    <citation type="submission" date="2022-09" db="EMBL/GenBank/DDBJ databases">
        <title>Complete Genomes of Fervidibacillus albus and Fervidibacillus halotolerans isolated from tidal flat sediments.</title>
        <authorList>
            <person name="Kwon K.K."/>
            <person name="Yang S.-H."/>
            <person name="Park M.J."/>
            <person name="Oh H.-M."/>
        </authorList>
    </citation>
    <scope>NUCLEOTIDE SEQUENCE</scope>
    <source>
        <strain evidence="3">MEBiC13591</strain>
    </source>
</reference>
<dbReference type="SUPFAM" id="SSF88713">
    <property type="entry name" value="Glycoside hydrolase/deacetylase"/>
    <property type="match status" value="1"/>
</dbReference>
<dbReference type="AlphaFoldDB" id="A0A9E8RX44"/>
<proteinExistence type="predicted"/>
<dbReference type="PANTHER" id="PTHR10587">
    <property type="entry name" value="GLYCOSYL TRANSFERASE-RELATED"/>
    <property type="match status" value="1"/>
</dbReference>
<dbReference type="KEGG" id="faf:OE104_12655"/>
<evidence type="ECO:0000313" key="4">
    <source>
        <dbReference type="Proteomes" id="UP001164718"/>
    </source>
</evidence>
<organism evidence="3 4">
    <name type="scientific">Fervidibacillus albus</name>
    <dbReference type="NCBI Taxonomy" id="2980026"/>
    <lineage>
        <taxon>Bacteria</taxon>
        <taxon>Bacillati</taxon>
        <taxon>Bacillota</taxon>
        <taxon>Bacilli</taxon>
        <taxon>Bacillales</taxon>
        <taxon>Bacillaceae</taxon>
        <taxon>Fervidibacillus</taxon>
    </lineage>
</organism>
<accession>A0A9E8RX44</accession>
<keyword evidence="1" id="KW-1133">Transmembrane helix</keyword>
<evidence type="ECO:0000256" key="1">
    <source>
        <dbReference type="SAM" id="Phobius"/>
    </source>
</evidence>
<dbReference type="InterPro" id="IPR011330">
    <property type="entry name" value="Glyco_hydro/deAcase_b/a-brl"/>
</dbReference>
<dbReference type="PROSITE" id="PS51677">
    <property type="entry name" value="NODB"/>
    <property type="match status" value="1"/>
</dbReference>
<keyword evidence="4" id="KW-1185">Reference proteome</keyword>
<dbReference type="Pfam" id="PF01522">
    <property type="entry name" value="Polysacc_deac_1"/>
    <property type="match status" value="1"/>
</dbReference>
<dbReference type="InterPro" id="IPR050248">
    <property type="entry name" value="Polysacc_deacetylase_ArnD"/>
</dbReference>
<dbReference type="GO" id="GO:0005975">
    <property type="term" value="P:carbohydrate metabolic process"/>
    <property type="evidence" value="ECO:0007669"/>
    <property type="project" value="InterPro"/>
</dbReference>
<dbReference type="Gene3D" id="3.20.20.370">
    <property type="entry name" value="Glycoside hydrolase/deacetylase"/>
    <property type="match status" value="1"/>
</dbReference>
<dbReference type="GO" id="GO:0016810">
    <property type="term" value="F:hydrolase activity, acting on carbon-nitrogen (but not peptide) bonds"/>
    <property type="evidence" value="ECO:0007669"/>
    <property type="project" value="InterPro"/>
</dbReference>
<feature type="domain" description="NodB homology" evidence="2">
    <location>
        <begin position="53"/>
        <end position="232"/>
    </location>
</feature>
<sequence>MHYFLVVNGRKLKNFTTIVLTAIVTAWFVYIQNVSLTTFSTDDGPRAFFKGKEGIALTFNISWGDEIAEKIIDILKKNEIQNATFFLSGSWAENHPHIVEKISNANFEIGLLGYNYLDYEEVKDEEIRRDLLKAEEIFQKLGVSYKKIVRAPNGHYDERFLKIADQLNLTVVHWSINTNDWKNPGVEAIMETVQSAKNGDIILMHASDSGMQTAVALPKMIESFQSKGITFVTVSDMVAEGKVTTEEVH</sequence>
<name>A0A9E8RX44_9BACI</name>
<protein>
    <submittedName>
        <fullName evidence="3">Polysaccharide deacetylase family protein</fullName>
    </submittedName>
</protein>
<dbReference type="GO" id="GO:0016020">
    <property type="term" value="C:membrane"/>
    <property type="evidence" value="ECO:0007669"/>
    <property type="project" value="TreeGrafter"/>
</dbReference>
<keyword evidence="1" id="KW-0812">Transmembrane</keyword>
<dbReference type="InterPro" id="IPR002509">
    <property type="entry name" value="NODB_dom"/>
</dbReference>